<evidence type="ECO:0000313" key="2">
    <source>
        <dbReference type="Proteomes" id="UP001161757"/>
    </source>
</evidence>
<reference evidence="1" key="1">
    <citation type="submission" date="2023-01" db="EMBL/GenBank/DDBJ databases">
        <title>Exophiala dermititidis isolated from Cystic Fibrosis Patient.</title>
        <authorList>
            <person name="Kurbessoian T."/>
            <person name="Crocker A."/>
            <person name="Murante D."/>
            <person name="Hogan D.A."/>
            <person name="Stajich J.E."/>
        </authorList>
    </citation>
    <scope>NUCLEOTIDE SEQUENCE</scope>
    <source>
        <strain evidence="1">Ex8</strain>
    </source>
</reference>
<proteinExistence type="predicted"/>
<name>A0AAN6EPW5_EXODE</name>
<accession>A0AAN6EPW5</accession>
<sequence length="111" mass="12380">MLCSWDHAFHCDISLYYSSQAAAVTTSVSTIKGAGDLRRISGDGEFKIHPLDEKTDARSLLDDQKMPLRPSLMIWCDWSKDGSVAPAAMSIHLQTSSEIPFCRRCCLGRSW</sequence>
<dbReference type="Proteomes" id="UP001161757">
    <property type="component" value="Unassembled WGS sequence"/>
</dbReference>
<dbReference type="EMBL" id="JAJGCB010000020">
    <property type="protein sequence ID" value="KAJ8988151.1"/>
    <property type="molecule type" value="Genomic_DNA"/>
</dbReference>
<evidence type="ECO:0000313" key="1">
    <source>
        <dbReference type="EMBL" id="KAJ8988151.1"/>
    </source>
</evidence>
<dbReference type="AlphaFoldDB" id="A0AAN6EPW5"/>
<organism evidence="1 2">
    <name type="scientific">Exophiala dermatitidis</name>
    <name type="common">Black yeast-like fungus</name>
    <name type="synonym">Wangiella dermatitidis</name>
    <dbReference type="NCBI Taxonomy" id="5970"/>
    <lineage>
        <taxon>Eukaryota</taxon>
        <taxon>Fungi</taxon>
        <taxon>Dikarya</taxon>
        <taxon>Ascomycota</taxon>
        <taxon>Pezizomycotina</taxon>
        <taxon>Eurotiomycetes</taxon>
        <taxon>Chaetothyriomycetidae</taxon>
        <taxon>Chaetothyriales</taxon>
        <taxon>Herpotrichiellaceae</taxon>
        <taxon>Exophiala</taxon>
    </lineage>
</organism>
<gene>
    <name evidence="1" type="ORF">HRR80_007927</name>
</gene>
<comment type="caution">
    <text evidence="1">The sequence shown here is derived from an EMBL/GenBank/DDBJ whole genome shotgun (WGS) entry which is preliminary data.</text>
</comment>
<protein>
    <submittedName>
        <fullName evidence="1">Uncharacterized protein</fullName>
    </submittedName>
</protein>